<reference evidence="2 3" key="1">
    <citation type="journal article" date="2015" name="Microbiome">
        <title>Genomic resolution of linkages in carbon, nitrogen, and sulfur cycling among widespread estuary sediment bacteria.</title>
        <authorList>
            <person name="Baker B.J."/>
            <person name="Lazar C.S."/>
            <person name="Teske A.P."/>
            <person name="Dick G.J."/>
        </authorList>
    </citation>
    <scope>NUCLEOTIDE SEQUENCE [LARGE SCALE GENOMIC DNA]</scope>
    <source>
        <strain evidence="2">SM1_77</strain>
    </source>
</reference>
<dbReference type="PANTHER" id="PTHR11533:SF174">
    <property type="entry name" value="PUROMYCIN-SENSITIVE AMINOPEPTIDASE-RELATED"/>
    <property type="match status" value="1"/>
</dbReference>
<name>A0A0S8JY87_UNCW3</name>
<comment type="caution">
    <text evidence="2">The sequence shown here is derived from an EMBL/GenBank/DDBJ whole genome shotgun (WGS) entry which is preliminary data.</text>
</comment>
<gene>
    <name evidence="2" type="ORF">AMJ74_02880</name>
</gene>
<dbReference type="AlphaFoldDB" id="A0A0S8JY87"/>
<dbReference type="GO" id="GO:0005737">
    <property type="term" value="C:cytoplasm"/>
    <property type="evidence" value="ECO:0007669"/>
    <property type="project" value="TreeGrafter"/>
</dbReference>
<dbReference type="InterPro" id="IPR027268">
    <property type="entry name" value="Peptidase_M4/M1_CTD_sf"/>
</dbReference>
<evidence type="ECO:0000259" key="1">
    <source>
        <dbReference type="Pfam" id="PF01433"/>
    </source>
</evidence>
<protein>
    <recommendedName>
        <fullName evidence="1">Peptidase M1 membrane alanine aminopeptidase domain-containing protein</fullName>
    </recommendedName>
</protein>
<dbReference type="InterPro" id="IPR014782">
    <property type="entry name" value="Peptidase_M1_dom"/>
</dbReference>
<accession>A0A0S8JY87</accession>
<feature type="domain" description="Peptidase M1 membrane alanine aminopeptidase" evidence="1">
    <location>
        <begin position="152"/>
        <end position="310"/>
    </location>
</feature>
<dbReference type="GO" id="GO:0042277">
    <property type="term" value="F:peptide binding"/>
    <property type="evidence" value="ECO:0007669"/>
    <property type="project" value="TreeGrafter"/>
</dbReference>
<dbReference type="GO" id="GO:0005615">
    <property type="term" value="C:extracellular space"/>
    <property type="evidence" value="ECO:0007669"/>
    <property type="project" value="TreeGrafter"/>
</dbReference>
<dbReference type="GO" id="GO:0070006">
    <property type="term" value="F:metalloaminopeptidase activity"/>
    <property type="evidence" value="ECO:0007669"/>
    <property type="project" value="TreeGrafter"/>
</dbReference>
<evidence type="ECO:0000313" key="2">
    <source>
        <dbReference type="EMBL" id="KPL14681.1"/>
    </source>
</evidence>
<proteinExistence type="predicted"/>
<dbReference type="EMBL" id="LJVE01000039">
    <property type="protein sequence ID" value="KPL14681.1"/>
    <property type="molecule type" value="Genomic_DNA"/>
</dbReference>
<sequence length="401" mass="46404">SQWDSEIEHFAAGFNYGRFSDVTEKSKQCEITCYTNEKLSDALLTVRRILEENRDQQADLMLMPQELTTDGIGKNAAIESRNAYEVFNHFFGEIPIRNINISQQPQVSIAASWPTLIFLPFTAFYDESVRQRLFEPVIGLRDYGEWEFYHEGVASHEIAHQWWAHSVMTSSYHDAWLNEGFATYSEALHLQVTKGTDDFKRYMRNLRRQVFSDVGNGMSLAELGPIWLGVRLSSLDIPQGRHLIYVKGAYVLHMLRMMLFDYSKKSDECFIKMMKDYVRTYTGKVATTEDFKNVVEKHFDRSMDWFFDQWVYGTEIPIYSFNYDIEEAGGDYFLTITALQNNVSSSFEMPIPFVVNFKNGHAVVHLTLKGNEAMAKQFHLPQEPISIEANPWNAVLCTIVQ</sequence>
<dbReference type="Pfam" id="PF01433">
    <property type="entry name" value="Peptidase_M1"/>
    <property type="match status" value="1"/>
</dbReference>
<dbReference type="InterPro" id="IPR050344">
    <property type="entry name" value="Peptidase_M1_aminopeptidases"/>
</dbReference>
<dbReference type="Gene3D" id="1.10.390.10">
    <property type="entry name" value="Neutral Protease Domain 2"/>
    <property type="match status" value="1"/>
</dbReference>
<dbReference type="SUPFAM" id="SSF55486">
    <property type="entry name" value="Metalloproteases ('zincins'), catalytic domain"/>
    <property type="match status" value="1"/>
</dbReference>
<dbReference type="GO" id="GO:0008270">
    <property type="term" value="F:zinc ion binding"/>
    <property type="evidence" value="ECO:0007669"/>
    <property type="project" value="InterPro"/>
</dbReference>
<evidence type="ECO:0000313" key="3">
    <source>
        <dbReference type="Proteomes" id="UP000050975"/>
    </source>
</evidence>
<organism evidence="2 3">
    <name type="scientific">candidate division WOR_3 bacterium SM1_77</name>
    <dbReference type="NCBI Taxonomy" id="1703778"/>
    <lineage>
        <taxon>Bacteria</taxon>
        <taxon>Bacteria division WOR-3</taxon>
    </lineage>
</organism>
<feature type="non-terminal residue" evidence="2">
    <location>
        <position position="1"/>
    </location>
</feature>
<dbReference type="Proteomes" id="UP000050975">
    <property type="component" value="Unassembled WGS sequence"/>
</dbReference>
<dbReference type="GO" id="GO:0043171">
    <property type="term" value="P:peptide catabolic process"/>
    <property type="evidence" value="ECO:0007669"/>
    <property type="project" value="TreeGrafter"/>
</dbReference>
<dbReference type="PANTHER" id="PTHR11533">
    <property type="entry name" value="PROTEASE M1 ZINC METALLOPROTEASE"/>
    <property type="match status" value="1"/>
</dbReference>
<dbReference type="GO" id="GO:0016020">
    <property type="term" value="C:membrane"/>
    <property type="evidence" value="ECO:0007669"/>
    <property type="project" value="TreeGrafter"/>
</dbReference>